<protein>
    <submittedName>
        <fullName evidence="3">Candidate secreted effector</fullName>
    </submittedName>
</protein>
<dbReference type="WBParaSite" id="Minc3s00402g11698">
    <property type="protein sequence ID" value="Minc3s00402g11698"/>
    <property type="gene ID" value="Minc3s00402g11698"/>
</dbReference>
<dbReference type="Proteomes" id="UP000887563">
    <property type="component" value="Unplaced"/>
</dbReference>
<feature type="region of interest" description="Disordered" evidence="1">
    <location>
        <begin position="1"/>
        <end position="23"/>
    </location>
</feature>
<keyword evidence="2" id="KW-1185">Reference proteome</keyword>
<dbReference type="AlphaFoldDB" id="A0A914LCC9"/>
<name>A0A914LCC9_MELIC</name>
<feature type="compositionally biased region" description="Low complexity" evidence="1">
    <location>
        <begin position="10"/>
        <end position="23"/>
    </location>
</feature>
<organism evidence="2 3">
    <name type="scientific">Meloidogyne incognita</name>
    <name type="common">Southern root-knot nematode worm</name>
    <name type="synonym">Oxyuris incognita</name>
    <dbReference type="NCBI Taxonomy" id="6306"/>
    <lineage>
        <taxon>Eukaryota</taxon>
        <taxon>Metazoa</taxon>
        <taxon>Ecdysozoa</taxon>
        <taxon>Nematoda</taxon>
        <taxon>Chromadorea</taxon>
        <taxon>Rhabditida</taxon>
        <taxon>Tylenchina</taxon>
        <taxon>Tylenchomorpha</taxon>
        <taxon>Tylenchoidea</taxon>
        <taxon>Meloidogynidae</taxon>
        <taxon>Meloidogyninae</taxon>
        <taxon>Meloidogyne</taxon>
        <taxon>Meloidogyne incognita group</taxon>
    </lineage>
</organism>
<sequence length="52" mass="5311">MQSGCSSGHVVSGLAHSSMSSSHVGVTGTTIRFRAFASINITSLAIGTMTRL</sequence>
<reference evidence="3" key="1">
    <citation type="submission" date="2022-11" db="UniProtKB">
        <authorList>
            <consortium name="WormBaseParasite"/>
        </authorList>
    </citation>
    <scope>IDENTIFICATION</scope>
</reference>
<evidence type="ECO:0000313" key="2">
    <source>
        <dbReference type="Proteomes" id="UP000887563"/>
    </source>
</evidence>
<proteinExistence type="predicted"/>
<evidence type="ECO:0000313" key="3">
    <source>
        <dbReference type="WBParaSite" id="Minc3s00402g11698"/>
    </source>
</evidence>
<accession>A0A914LCC9</accession>
<evidence type="ECO:0000256" key="1">
    <source>
        <dbReference type="SAM" id="MobiDB-lite"/>
    </source>
</evidence>